<dbReference type="SUPFAM" id="SSF53613">
    <property type="entry name" value="Ribokinase-like"/>
    <property type="match status" value="1"/>
</dbReference>
<evidence type="ECO:0000256" key="1">
    <source>
        <dbReference type="ARBA" id="ARBA00022679"/>
    </source>
</evidence>
<dbReference type="GO" id="GO:0005829">
    <property type="term" value="C:cytosol"/>
    <property type="evidence" value="ECO:0007669"/>
    <property type="project" value="TreeGrafter"/>
</dbReference>
<name>A0A6N9TBC0_9HYPH</name>
<feature type="domain" description="Carbohydrate kinase PfkB" evidence="3">
    <location>
        <begin position="7"/>
        <end position="296"/>
    </location>
</feature>
<dbReference type="InterPro" id="IPR029056">
    <property type="entry name" value="Ribokinase-like"/>
</dbReference>
<dbReference type="GO" id="GO:0016301">
    <property type="term" value="F:kinase activity"/>
    <property type="evidence" value="ECO:0007669"/>
    <property type="project" value="UniProtKB-KW"/>
</dbReference>
<evidence type="ECO:0000256" key="2">
    <source>
        <dbReference type="ARBA" id="ARBA00022777"/>
    </source>
</evidence>
<keyword evidence="1" id="KW-0808">Transferase</keyword>
<dbReference type="PANTHER" id="PTHR10584:SF166">
    <property type="entry name" value="RIBOKINASE"/>
    <property type="match status" value="1"/>
</dbReference>
<dbReference type="AlphaFoldDB" id="A0A6N9TBC0"/>
<dbReference type="EMBL" id="JAAAMG010000028">
    <property type="protein sequence ID" value="NDW07366.1"/>
    <property type="molecule type" value="Genomic_DNA"/>
</dbReference>
<gene>
    <name evidence="4" type="ORF">GTK09_23400</name>
</gene>
<dbReference type="InterPro" id="IPR011611">
    <property type="entry name" value="PfkB_dom"/>
</dbReference>
<keyword evidence="2 4" id="KW-0418">Kinase</keyword>
<accession>A0A6N9TBC0</accession>
<reference evidence="4 5" key="1">
    <citation type="submission" date="2020-01" db="EMBL/GenBank/DDBJ databases">
        <title>Jiella pacifica sp. nov.</title>
        <authorList>
            <person name="Xue Z."/>
            <person name="Zhu S."/>
            <person name="Chen J."/>
            <person name="Yang J."/>
        </authorList>
    </citation>
    <scope>NUCLEOTIDE SEQUENCE [LARGE SCALE GENOMIC DNA]</scope>
    <source>
        <strain evidence="4 5">40Bstr34</strain>
    </source>
</reference>
<organism evidence="4 5">
    <name type="scientific">Jiella pacifica</name>
    <dbReference type="NCBI Taxonomy" id="2696469"/>
    <lineage>
        <taxon>Bacteria</taxon>
        <taxon>Pseudomonadati</taxon>
        <taxon>Pseudomonadota</taxon>
        <taxon>Alphaproteobacteria</taxon>
        <taxon>Hyphomicrobiales</taxon>
        <taxon>Aurantimonadaceae</taxon>
        <taxon>Jiella</taxon>
    </lineage>
</organism>
<keyword evidence="5" id="KW-1185">Reference proteome</keyword>
<comment type="caution">
    <text evidence="4">The sequence shown here is derived from an EMBL/GenBank/DDBJ whole genome shotgun (WGS) entry which is preliminary data.</text>
</comment>
<dbReference type="RefSeq" id="WP_163465824.1">
    <property type="nucleotide sequence ID" value="NZ_JAAAMG010000028.1"/>
</dbReference>
<dbReference type="PANTHER" id="PTHR10584">
    <property type="entry name" value="SUGAR KINASE"/>
    <property type="match status" value="1"/>
</dbReference>
<dbReference type="InterPro" id="IPR002173">
    <property type="entry name" value="Carboh/pur_kinase_PfkB_CS"/>
</dbReference>
<dbReference type="PROSITE" id="PS00584">
    <property type="entry name" value="PFKB_KINASES_2"/>
    <property type="match status" value="1"/>
</dbReference>
<sequence>MSRSRPLAVLGNVNVDLILGPCAPWPRPGTEVMVEHDDLRVGGAAGNTALAWAGLGRSHEIFANVGSDSFGAWLKAGFGARAESWAVEKTATTISVGITHPNGERTFFTSRGHLPQFSWASVQRMLNSETLSGGILLVCGSFLTGSLTSDYARLFDWADRHEVEIALDTGWPLNGWSPEVRETVHGWLPRCRYLLLNEIETLALAETDDIAAGIAGLSGKLRPDGIAVAKLGANGAMAHAPDGGLIHRWAPAVEVIDTIGAGDVFNAGFLMGIATGDPLAEALDAGIAVASRAISTTPRLYALKDPT</sequence>
<dbReference type="Pfam" id="PF00294">
    <property type="entry name" value="PfkB"/>
    <property type="match status" value="1"/>
</dbReference>
<evidence type="ECO:0000313" key="5">
    <source>
        <dbReference type="Proteomes" id="UP000469011"/>
    </source>
</evidence>
<evidence type="ECO:0000313" key="4">
    <source>
        <dbReference type="EMBL" id="NDW07366.1"/>
    </source>
</evidence>
<dbReference type="Proteomes" id="UP000469011">
    <property type="component" value="Unassembled WGS sequence"/>
</dbReference>
<proteinExistence type="predicted"/>
<dbReference type="Gene3D" id="3.40.1190.20">
    <property type="match status" value="1"/>
</dbReference>
<protein>
    <submittedName>
        <fullName evidence="4">Carbohydrate kinase family protein</fullName>
    </submittedName>
</protein>
<evidence type="ECO:0000259" key="3">
    <source>
        <dbReference type="Pfam" id="PF00294"/>
    </source>
</evidence>